<protein>
    <submittedName>
        <fullName evidence="3">Cytochrome C assembly family protein</fullName>
    </submittedName>
</protein>
<reference evidence="3 4" key="1">
    <citation type="submission" date="2019-05" db="EMBL/GenBank/DDBJ databases">
        <title>Genome sequences of Thalassotalea litorea 1K03283.</title>
        <authorList>
            <person name="Zhang D."/>
        </authorList>
    </citation>
    <scope>NUCLEOTIDE SEQUENCE [LARGE SCALE GENOMIC DNA]</scope>
    <source>
        <strain evidence="3 4">MCCC 1K03283</strain>
    </source>
</reference>
<feature type="transmembrane region" description="Helical" evidence="1">
    <location>
        <begin position="176"/>
        <end position="198"/>
    </location>
</feature>
<evidence type="ECO:0000313" key="4">
    <source>
        <dbReference type="Proteomes" id="UP000307790"/>
    </source>
</evidence>
<feature type="transmembrane region" description="Helical" evidence="1">
    <location>
        <begin position="90"/>
        <end position="110"/>
    </location>
</feature>
<feature type="transmembrane region" description="Helical" evidence="1">
    <location>
        <begin position="210"/>
        <end position="228"/>
    </location>
</feature>
<evidence type="ECO:0000256" key="1">
    <source>
        <dbReference type="SAM" id="Phobius"/>
    </source>
</evidence>
<dbReference type="AlphaFoldDB" id="A0A5R9IMW8"/>
<gene>
    <name evidence="3" type="ORF">FE810_05150</name>
</gene>
<feature type="transmembrane region" description="Helical" evidence="1">
    <location>
        <begin position="62"/>
        <end position="84"/>
    </location>
</feature>
<dbReference type="PANTHER" id="PTHR38034:SF1">
    <property type="entry name" value="INNER MEMBRANE PROTEIN YPJD"/>
    <property type="match status" value="1"/>
</dbReference>
<dbReference type="GO" id="GO:0005886">
    <property type="term" value="C:plasma membrane"/>
    <property type="evidence" value="ECO:0007669"/>
    <property type="project" value="TreeGrafter"/>
</dbReference>
<feature type="transmembrane region" description="Helical" evidence="1">
    <location>
        <begin position="122"/>
        <end position="146"/>
    </location>
</feature>
<comment type="caution">
    <text evidence="3">The sequence shown here is derived from an EMBL/GenBank/DDBJ whole genome shotgun (WGS) entry which is preliminary data.</text>
</comment>
<feature type="transmembrane region" description="Helical" evidence="1">
    <location>
        <begin position="234"/>
        <end position="254"/>
    </location>
</feature>
<dbReference type="RefSeq" id="WP_138318960.1">
    <property type="nucleotide sequence ID" value="NZ_VCBC01000004.1"/>
</dbReference>
<sequence>MTPVLSIITALLYLTAAFSVYTRLFKANGPNPKLFFSLGCAACLLHCVLISQVIFSDSKVNFSLLNVTSLVALIIALCVTTLSLRSKINLILPGVYTFAGSFLLIALLVPDSGTLAIDSSQVVLVLHISLALLAFGVLVISTLFAIQVNFINYKLKAKNITAVNHLPPLMQVESQLFRLLITGVVLLIASQFLGGFFIDSFFAKDNLHKTVLSLFALAIYLVILWGHYQMGWRGHRIMILSTIATAILTLSYFGSRFVREILLS</sequence>
<keyword evidence="1" id="KW-0812">Transmembrane</keyword>
<dbReference type="OrthoDB" id="9780793at2"/>
<dbReference type="EMBL" id="VCBC01000004">
    <property type="protein sequence ID" value="TLU66894.1"/>
    <property type="molecule type" value="Genomic_DNA"/>
</dbReference>
<name>A0A5R9IMW8_9GAMM</name>
<dbReference type="GO" id="GO:0020037">
    <property type="term" value="F:heme binding"/>
    <property type="evidence" value="ECO:0007669"/>
    <property type="project" value="InterPro"/>
</dbReference>
<dbReference type="GO" id="GO:0017004">
    <property type="term" value="P:cytochrome complex assembly"/>
    <property type="evidence" value="ECO:0007669"/>
    <property type="project" value="InterPro"/>
</dbReference>
<dbReference type="Pfam" id="PF01578">
    <property type="entry name" value="Cytochrom_C_asm"/>
    <property type="match status" value="1"/>
</dbReference>
<dbReference type="PANTHER" id="PTHR38034">
    <property type="entry name" value="INNER MEMBRANE PROTEIN YPJD"/>
    <property type="match status" value="1"/>
</dbReference>
<dbReference type="InterPro" id="IPR052372">
    <property type="entry name" value="YpjD/HemX"/>
</dbReference>
<dbReference type="Proteomes" id="UP000307790">
    <property type="component" value="Unassembled WGS sequence"/>
</dbReference>
<keyword evidence="1" id="KW-0472">Membrane</keyword>
<accession>A0A5R9IMW8</accession>
<feature type="domain" description="Cytochrome c assembly protein" evidence="2">
    <location>
        <begin position="42"/>
        <end position="262"/>
    </location>
</feature>
<dbReference type="InterPro" id="IPR002541">
    <property type="entry name" value="Cyt_c_assembly"/>
</dbReference>
<organism evidence="3 4">
    <name type="scientific">Thalassotalea litorea</name>
    <dbReference type="NCBI Taxonomy" id="2020715"/>
    <lineage>
        <taxon>Bacteria</taxon>
        <taxon>Pseudomonadati</taxon>
        <taxon>Pseudomonadota</taxon>
        <taxon>Gammaproteobacteria</taxon>
        <taxon>Alteromonadales</taxon>
        <taxon>Colwelliaceae</taxon>
        <taxon>Thalassotalea</taxon>
    </lineage>
</organism>
<proteinExistence type="predicted"/>
<keyword evidence="1" id="KW-1133">Transmembrane helix</keyword>
<feature type="transmembrane region" description="Helical" evidence="1">
    <location>
        <begin position="35"/>
        <end position="55"/>
    </location>
</feature>
<evidence type="ECO:0000313" key="3">
    <source>
        <dbReference type="EMBL" id="TLU66894.1"/>
    </source>
</evidence>
<keyword evidence="4" id="KW-1185">Reference proteome</keyword>
<evidence type="ECO:0000259" key="2">
    <source>
        <dbReference type="Pfam" id="PF01578"/>
    </source>
</evidence>